<feature type="domain" description="Glycosyltransferase RgtA/B/C/D-like" evidence="9">
    <location>
        <begin position="59"/>
        <end position="216"/>
    </location>
</feature>
<dbReference type="PANTHER" id="PTHR33908">
    <property type="entry name" value="MANNOSYLTRANSFERASE YKCB-RELATED"/>
    <property type="match status" value="1"/>
</dbReference>
<feature type="transmembrane region" description="Helical" evidence="8">
    <location>
        <begin position="202"/>
        <end position="222"/>
    </location>
</feature>
<dbReference type="GO" id="GO:0016763">
    <property type="term" value="F:pentosyltransferase activity"/>
    <property type="evidence" value="ECO:0007669"/>
    <property type="project" value="TreeGrafter"/>
</dbReference>
<dbReference type="RefSeq" id="WP_054537907.1">
    <property type="nucleotide sequence ID" value="NZ_JACIEQ010000001.1"/>
</dbReference>
<keyword evidence="7 8" id="KW-0472">Membrane</keyword>
<evidence type="ECO:0000313" key="11">
    <source>
        <dbReference type="Proteomes" id="UP000585681"/>
    </source>
</evidence>
<keyword evidence="5 8" id="KW-0812">Transmembrane</keyword>
<evidence type="ECO:0000256" key="6">
    <source>
        <dbReference type="ARBA" id="ARBA00022989"/>
    </source>
</evidence>
<evidence type="ECO:0000256" key="7">
    <source>
        <dbReference type="ARBA" id="ARBA00023136"/>
    </source>
</evidence>
<feature type="transmembrane region" description="Helical" evidence="8">
    <location>
        <begin position="312"/>
        <end position="329"/>
    </location>
</feature>
<keyword evidence="11" id="KW-1185">Reference proteome</keyword>
<evidence type="ECO:0000256" key="3">
    <source>
        <dbReference type="ARBA" id="ARBA00022676"/>
    </source>
</evidence>
<organism evidence="10 11">
    <name type="scientific">Actibacterium naphthalenivorans</name>
    <dbReference type="NCBI Taxonomy" id="1614693"/>
    <lineage>
        <taxon>Bacteria</taxon>
        <taxon>Pseudomonadati</taxon>
        <taxon>Pseudomonadota</taxon>
        <taxon>Alphaproteobacteria</taxon>
        <taxon>Rhodobacterales</taxon>
        <taxon>Roseobacteraceae</taxon>
        <taxon>Actibacterium</taxon>
    </lineage>
</organism>
<dbReference type="GO" id="GO:0005886">
    <property type="term" value="C:plasma membrane"/>
    <property type="evidence" value="ECO:0007669"/>
    <property type="project" value="UniProtKB-SubCell"/>
</dbReference>
<feature type="transmembrane region" description="Helical" evidence="8">
    <location>
        <begin position="250"/>
        <end position="273"/>
    </location>
</feature>
<feature type="transmembrane region" description="Helical" evidence="8">
    <location>
        <begin position="132"/>
        <end position="151"/>
    </location>
</feature>
<evidence type="ECO:0000259" key="9">
    <source>
        <dbReference type="Pfam" id="PF13231"/>
    </source>
</evidence>
<keyword evidence="6 8" id="KW-1133">Transmembrane helix</keyword>
<dbReference type="InterPro" id="IPR038731">
    <property type="entry name" value="RgtA/B/C-like"/>
</dbReference>
<keyword evidence="4 10" id="KW-0808">Transferase</keyword>
<feature type="transmembrane region" description="Helical" evidence="8">
    <location>
        <begin position="12"/>
        <end position="30"/>
    </location>
</feature>
<dbReference type="Proteomes" id="UP000585681">
    <property type="component" value="Unassembled WGS sequence"/>
</dbReference>
<feature type="transmembrane region" description="Helical" evidence="8">
    <location>
        <begin position="285"/>
        <end position="306"/>
    </location>
</feature>
<feature type="transmembrane region" description="Helical" evidence="8">
    <location>
        <begin position="158"/>
        <end position="174"/>
    </location>
</feature>
<evidence type="ECO:0000256" key="2">
    <source>
        <dbReference type="ARBA" id="ARBA00022475"/>
    </source>
</evidence>
<keyword evidence="2" id="KW-1003">Cell membrane</keyword>
<feature type="transmembrane region" description="Helical" evidence="8">
    <location>
        <begin position="180"/>
        <end position="197"/>
    </location>
</feature>
<evidence type="ECO:0000256" key="5">
    <source>
        <dbReference type="ARBA" id="ARBA00022692"/>
    </source>
</evidence>
<feature type="transmembrane region" description="Helical" evidence="8">
    <location>
        <begin position="108"/>
        <end position="126"/>
    </location>
</feature>
<protein>
    <submittedName>
        <fullName evidence="10">4-amino-4-deoxy-L-arabinose transferase-like glycosyltransferase</fullName>
    </submittedName>
</protein>
<sequence length="481" mass="51777">MTEPVSAEDRRAARLFLIALAGYFAAQVALRCALGGAFEADEAEMVILNRAWHLAAGSQTPLYDWWQALWFQVFGTNTFALVAPKNILLFGTYAAMFAGLRRVVPQHLAMVGALSLILLPNLSWWAQRTGSHTIALVFMVSVTVWAFLRLLQRPDTRGFVLFGLAVGLGGLAKVNYWLVPIALVAAGLSMPGPRAALRDRRLALAAAIAAALVALPYGWMLLHPGPTFSDTWEFYKDGGRLPWLAGLGRVLAETLAGTAPLLIALAIGLACGLRFRRGGDGEGALLRAAAIGLVLVCAVIVGFNASFVRARWLLPLFMLAGPVLTIALFRDAGRRGIRNYLIGIAGLAALLLAGIADVRLRGAGSDSLRIAVMAEQLEAELGEVPVIVGPHYYTGNLALHRPGWSYLPPYPSWQLSGQGGQVLVLGAPDRAQADRWLAEHGVADPAAATVLRQGRLYVPYRFSDGETRQVDYWLMALPAAN</sequence>
<reference evidence="10 11" key="1">
    <citation type="submission" date="2020-08" db="EMBL/GenBank/DDBJ databases">
        <title>Genomic Encyclopedia of Type Strains, Phase IV (KMG-IV): sequencing the most valuable type-strain genomes for metagenomic binning, comparative biology and taxonomic classification.</title>
        <authorList>
            <person name="Goeker M."/>
        </authorList>
    </citation>
    <scope>NUCLEOTIDE SEQUENCE [LARGE SCALE GENOMIC DNA]</scope>
    <source>
        <strain evidence="10 11">DSM 105040</strain>
    </source>
</reference>
<comment type="caution">
    <text evidence="10">The sequence shown here is derived from an EMBL/GenBank/DDBJ whole genome shotgun (WGS) entry which is preliminary data.</text>
</comment>
<evidence type="ECO:0000256" key="4">
    <source>
        <dbReference type="ARBA" id="ARBA00022679"/>
    </source>
</evidence>
<dbReference type="Pfam" id="PF13231">
    <property type="entry name" value="PMT_2"/>
    <property type="match status" value="1"/>
</dbReference>
<comment type="subcellular location">
    <subcellularLocation>
        <location evidence="1">Cell membrane</location>
        <topology evidence="1">Multi-pass membrane protein</topology>
    </subcellularLocation>
</comment>
<dbReference type="AlphaFoldDB" id="A0A840CAN4"/>
<dbReference type="InterPro" id="IPR050297">
    <property type="entry name" value="LipidA_mod_glycosyltrf_83"/>
</dbReference>
<feature type="transmembrane region" description="Helical" evidence="8">
    <location>
        <begin position="69"/>
        <end position="96"/>
    </location>
</feature>
<gene>
    <name evidence="10" type="ORF">GGR17_000913</name>
</gene>
<evidence type="ECO:0000256" key="1">
    <source>
        <dbReference type="ARBA" id="ARBA00004651"/>
    </source>
</evidence>
<keyword evidence="3" id="KW-0328">Glycosyltransferase</keyword>
<dbReference type="PANTHER" id="PTHR33908:SF11">
    <property type="entry name" value="MEMBRANE PROTEIN"/>
    <property type="match status" value="1"/>
</dbReference>
<accession>A0A840CAN4</accession>
<dbReference type="GO" id="GO:0009103">
    <property type="term" value="P:lipopolysaccharide biosynthetic process"/>
    <property type="evidence" value="ECO:0007669"/>
    <property type="project" value="UniProtKB-ARBA"/>
</dbReference>
<name>A0A840CAN4_9RHOB</name>
<feature type="transmembrane region" description="Helical" evidence="8">
    <location>
        <begin position="341"/>
        <end position="360"/>
    </location>
</feature>
<evidence type="ECO:0000256" key="8">
    <source>
        <dbReference type="SAM" id="Phobius"/>
    </source>
</evidence>
<evidence type="ECO:0000313" key="10">
    <source>
        <dbReference type="EMBL" id="MBB4021122.1"/>
    </source>
</evidence>
<dbReference type="EMBL" id="JACIEQ010000001">
    <property type="protein sequence ID" value="MBB4021122.1"/>
    <property type="molecule type" value="Genomic_DNA"/>
</dbReference>
<proteinExistence type="predicted"/>